<evidence type="ECO:0000313" key="15">
    <source>
        <dbReference type="Proteomes" id="UP000521676"/>
    </source>
</evidence>
<dbReference type="Gene3D" id="3.90.1150.10">
    <property type="entry name" value="Aspartate Aminotransferase, domain 1"/>
    <property type="match status" value="1"/>
</dbReference>
<dbReference type="GO" id="GO:0051537">
    <property type="term" value="F:2 iron, 2 sulfur cluster binding"/>
    <property type="evidence" value="ECO:0007669"/>
    <property type="project" value="UniProtKB-KW"/>
</dbReference>
<comment type="catalytic activity">
    <reaction evidence="10">
        <text>(sulfur carrier)-H + L-cysteine = (sulfur carrier)-SH + L-alanine</text>
        <dbReference type="Rhea" id="RHEA:43892"/>
        <dbReference type="Rhea" id="RHEA-COMP:14737"/>
        <dbReference type="Rhea" id="RHEA-COMP:14739"/>
        <dbReference type="ChEBI" id="CHEBI:29917"/>
        <dbReference type="ChEBI" id="CHEBI:35235"/>
        <dbReference type="ChEBI" id="CHEBI:57972"/>
        <dbReference type="ChEBI" id="CHEBI:64428"/>
        <dbReference type="EC" id="2.8.1.7"/>
    </reaction>
</comment>
<feature type="domain" description="Aminotransferase class V" evidence="12">
    <location>
        <begin position="7"/>
        <end position="367"/>
    </location>
</feature>
<dbReference type="GO" id="GO:0046872">
    <property type="term" value="F:metal ion binding"/>
    <property type="evidence" value="ECO:0007669"/>
    <property type="project" value="UniProtKB-KW"/>
</dbReference>
<gene>
    <name evidence="13" type="ORF">HXX08_08115</name>
    <name evidence="14" type="ORF">OZ401_000967</name>
</gene>
<evidence type="ECO:0000256" key="10">
    <source>
        <dbReference type="ARBA" id="ARBA00050776"/>
    </source>
</evidence>
<dbReference type="InterPro" id="IPR015421">
    <property type="entry name" value="PyrdxlP-dep_Trfase_major"/>
</dbReference>
<dbReference type="PROSITE" id="PS00595">
    <property type="entry name" value="AA_TRANSFER_CLASS_5"/>
    <property type="match status" value="1"/>
</dbReference>
<dbReference type="InterPro" id="IPR015424">
    <property type="entry name" value="PyrdxlP-dep_Trfase"/>
</dbReference>
<dbReference type="AlphaFoldDB" id="A0A8T7LY43"/>
<evidence type="ECO:0000256" key="3">
    <source>
        <dbReference type="ARBA" id="ARBA00012239"/>
    </source>
</evidence>
<sequence length="386" mass="41718">MSLTLPIYLDYNATTPVDERVLEAMLPYFSRKFGNAASDHLFGHEVQGSIYKARRQIANLIGAKAENIVFTSGATESDNIALFGIAEKYATKGDHIITCVTEHKAILDSARRLEQLGKNITFLPVDQYGRVDPEAVRNAITPHTILISIMAANNEIGTIPDLKAIGAIAREHGVLFHTDGAQYVGHLPLNVDEYNIDLLSISAHKIYGPKGIGALYIRPGVEVEPVIYGGGHEQGVRSGTLNVPGIVGFGEAAQICAEHLETEVPRLRNLTQRLWEGISKAVEGVELNGHPTERLPHNLNISIKGISSRELIVQLGDIAISAGSACNAAVAKASHVISALGFGEERGLTSLRFGLGRYNTEEEIDYVIEKVIGLANSKTHVLSYSA</sequence>
<dbReference type="Proteomes" id="UP001431572">
    <property type="component" value="Chromosome 1"/>
</dbReference>
<keyword evidence="6" id="KW-0479">Metal-binding</keyword>
<dbReference type="InterPro" id="IPR000192">
    <property type="entry name" value="Aminotrans_V_dom"/>
</dbReference>
<comment type="similarity">
    <text evidence="2">Belongs to the class-V pyridoxal-phosphate-dependent aminotransferase family. NifS/IscS subfamily.</text>
</comment>
<evidence type="ECO:0000256" key="7">
    <source>
        <dbReference type="ARBA" id="ARBA00022898"/>
    </source>
</evidence>
<keyword evidence="8" id="KW-0408">Iron</keyword>
<evidence type="ECO:0000313" key="13">
    <source>
        <dbReference type="EMBL" id="NWJ45827.1"/>
    </source>
</evidence>
<evidence type="ECO:0000256" key="4">
    <source>
        <dbReference type="ARBA" id="ARBA00022679"/>
    </source>
</evidence>
<dbReference type="InterPro" id="IPR015422">
    <property type="entry name" value="PyrdxlP-dep_Trfase_small"/>
</dbReference>
<dbReference type="RefSeq" id="WP_341469584.1">
    <property type="nucleotide sequence ID" value="NZ_CP128399.1"/>
</dbReference>
<dbReference type="EMBL" id="JACATZ010000001">
    <property type="protein sequence ID" value="NWJ45827.1"/>
    <property type="molecule type" value="Genomic_DNA"/>
</dbReference>
<keyword evidence="5" id="KW-0001">2Fe-2S</keyword>
<evidence type="ECO:0000256" key="6">
    <source>
        <dbReference type="ARBA" id="ARBA00022723"/>
    </source>
</evidence>
<reference evidence="13 15" key="1">
    <citation type="submission" date="2020-06" db="EMBL/GenBank/DDBJ databases">
        <title>Anoxygenic phototrophic Chloroflexota member uses a Type I reaction center.</title>
        <authorList>
            <person name="Tsuji J.M."/>
            <person name="Shaw N.A."/>
            <person name="Nagashima S."/>
            <person name="Venkiteswaran J."/>
            <person name="Schiff S.L."/>
            <person name="Hanada S."/>
            <person name="Tank M."/>
            <person name="Neufeld J.D."/>
        </authorList>
    </citation>
    <scope>NUCLEOTIDE SEQUENCE [LARGE SCALE GENOMIC DNA]</scope>
    <source>
        <strain evidence="13">L227-S17</strain>
    </source>
</reference>
<evidence type="ECO:0000256" key="5">
    <source>
        <dbReference type="ARBA" id="ARBA00022714"/>
    </source>
</evidence>
<dbReference type="InterPro" id="IPR020578">
    <property type="entry name" value="Aminotrans_V_PyrdxlP_BS"/>
</dbReference>
<protein>
    <recommendedName>
        <fullName evidence="3">cysteine desulfurase</fullName>
        <ecNumber evidence="3">2.8.1.7</ecNumber>
    </recommendedName>
</protein>
<keyword evidence="16" id="KW-1185">Reference proteome</keyword>
<dbReference type="NCBIfam" id="NF002806">
    <property type="entry name" value="PRK02948.1"/>
    <property type="match status" value="1"/>
</dbReference>
<keyword evidence="9" id="KW-0411">Iron-sulfur</keyword>
<comment type="cofactor">
    <cofactor evidence="1 11">
        <name>pyridoxal 5'-phosphate</name>
        <dbReference type="ChEBI" id="CHEBI:597326"/>
    </cofactor>
</comment>
<dbReference type="Gene3D" id="3.40.640.10">
    <property type="entry name" value="Type I PLP-dependent aspartate aminotransferase-like (Major domain)"/>
    <property type="match status" value="1"/>
</dbReference>
<evidence type="ECO:0000256" key="9">
    <source>
        <dbReference type="ARBA" id="ARBA00023014"/>
    </source>
</evidence>
<dbReference type="Pfam" id="PF00266">
    <property type="entry name" value="Aminotran_5"/>
    <property type="match status" value="1"/>
</dbReference>
<keyword evidence="4" id="KW-0808">Transferase</keyword>
<dbReference type="PANTHER" id="PTHR11601">
    <property type="entry name" value="CYSTEINE DESULFURYLASE FAMILY MEMBER"/>
    <property type="match status" value="1"/>
</dbReference>
<dbReference type="PIRSF" id="PIRSF005572">
    <property type="entry name" value="NifS"/>
    <property type="match status" value="1"/>
</dbReference>
<evidence type="ECO:0000313" key="16">
    <source>
        <dbReference type="Proteomes" id="UP001431572"/>
    </source>
</evidence>
<dbReference type="SUPFAM" id="SSF53383">
    <property type="entry name" value="PLP-dependent transferases"/>
    <property type="match status" value="1"/>
</dbReference>
<evidence type="ECO:0000256" key="2">
    <source>
        <dbReference type="ARBA" id="ARBA00006490"/>
    </source>
</evidence>
<proteinExistence type="inferred from homology"/>
<evidence type="ECO:0000313" key="14">
    <source>
        <dbReference type="EMBL" id="WJW67692.1"/>
    </source>
</evidence>
<keyword evidence="7" id="KW-0663">Pyridoxal phosphate</keyword>
<dbReference type="GO" id="GO:0031071">
    <property type="term" value="F:cysteine desulfurase activity"/>
    <property type="evidence" value="ECO:0007669"/>
    <property type="project" value="UniProtKB-EC"/>
</dbReference>
<dbReference type="Proteomes" id="UP000521676">
    <property type="component" value="Unassembled WGS sequence"/>
</dbReference>
<organism evidence="13 15">
    <name type="scientific">Candidatus Chlorohelix allophototropha</name>
    <dbReference type="NCBI Taxonomy" id="3003348"/>
    <lineage>
        <taxon>Bacteria</taxon>
        <taxon>Bacillati</taxon>
        <taxon>Chloroflexota</taxon>
        <taxon>Chloroflexia</taxon>
        <taxon>Candidatus Chloroheliales</taxon>
        <taxon>Candidatus Chloroheliaceae</taxon>
        <taxon>Candidatus Chlorohelix</taxon>
    </lineage>
</organism>
<reference evidence="14" key="2">
    <citation type="journal article" date="2024" name="Nature">
        <title>Anoxygenic phototroph of the Chloroflexota uses a type I reaction centre.</title>
        <authorList>
            <person name="Tsuji J.M."/>
            <person name="Shaw N.A."/>
            <person name="Nagashima S."/>
            <person name="Venkiteswaran J.J."/>
            <person name="Schiff S.L."/>
            <person name="Watanabe T."/>
            <person name="Fukui M."/>
            <person name="Hanada S."/>
            <person name="Tank M."/>
            <person name="Neufeld J.D."/>
        </authorList>
    </citation>
    <scope>NUCLEOTIDE SEQUENCE</scope>
    <source>
        <strain evidence="14">L227-S17</strain>
    </source>
</reference>
<evidence type="ECO:0000256" key="8">
    <source>
        <dbReference type="ARBA" id="ARBA00023004"/>
    </source>
</evidence>
<evidence type="ECO:0000259" key="12">
    <source>
        <dbReference type="Pfam" id="PF00266"/>
    </source>
</evidence>
<dbReference type="PANTHER" id="PTHR11601:SF34">
    <property type="entry name" value="CYSTEINE DESULFURASE"/>
    <property type="match status" value="1"/>
</dbReference>
<dbReference type="InterPro" id="IPR016454">
    <property type="entry name" value="Cysteine_dSase"/>
</dbReference>
<dbReference type="EC" id="2.8.1.7" evidence="3"/>
<accession>A0A8T7LY43</accession>
<evidence type="ECO:0000256" key="11">
    <source>
        <dbReference type="RuleBase" id="RU004504"/>
    </source>
</evidence>
<name>A0A8T7LY43_9CHLR</name>
<evidence type="ECO:0000256" key="1">
    <source>
        <dbReference type="ARBA" id="ARBA00001933"/>
    </source>
</evidence>
<dbReference type="EMBL" id="CP128399">
    <property type="protein sequence ID" value="WJW67692.1"/>
    <property type="molecule type" value="Genomic_DNA"/>
</dbReference>
<dbReference type="FunFam" id="3.40.640.10:FF:000003">
    <property type="entry name" value="Cysteine desulfurase IscS"/>
    <property type="match status" value="1"/>
</dbReference>